<feature type="region of interest" description="Disordered" evidence="2">
    <location>
        <begin position="1"/>
        <end position="41"/>
    </location>
</feature>
<dbReference type="Proteomes" id="UP000274131">
    <property type="component" value="Unassembled WGS sequence"/>
</dbReference>
<feature type="region of interest" description="Disordered" evidence="2">
    <location>
        <begin position="629"/>
        <end position="663"/>
    </location>
</feature>
<feature type="compositionally biased region" description="Basic and acidic residues" evidence="2">
    <location>
        <begin position="1"/>
        <end position="20"/>
    </location>
</feature>
<keyword evidence="1" id="KW-0694">RNA-binding</keyword>
<dbReference type="CDD" id="cd00590">
    <property type="entry name" value="RRM_SF"/>
    <property type="match status" value="1"/>
</dbReference>
<proteinExistence type="predicted"/>
<sequence>MSIERDQNAVEREKVDESRCQNENPPGVGAGNPATKSQKKKRRENLLDLFSEHTDIGNWADAASESFPLVQKTDSINAKPNAEQITERPTADLHALHGDAAFHGGAASHSHANEEQSLQLYVSNIPFAAREEDLFYLFGGEEAISQIQLDQGAKPEWNGGTAVITFQTLEAYSRARELDNKLFSGRTLKVRQHPRQLLPYRENRVYNDRQYNSADSYNYRPNMGSGNHHYYDEGTYPRVPRKNASYAGVSSSFVQNDSHADFRRMQHNTASFRHGHPIQGTRPNYRGRNSYGGGPLIKSPSEDGGMRGYDSGFRNTRKNSYANDGQRPTLSAQQLPPEPPHRRKLELAPRTIPLGESKIEPPRSSSIFGEAKPVDTSQKEREVEERLDREDRVTRTSRSRKTSSEIGASHSTTPTLPPTAPSISKSVNLIEGQIVDSNIPPVEEEKTVPEVAAKAPSLPVEVPVKEEQSLPVELSHSRKVLPGAPLLTHSQSLPPLPKPPFKENTYETHGPVTSSKPPVRMVFTNSSLKSKAYGGRRSDKGRERSHYGSGYHHDGVVKHAAEAPQQTYPEGGSNVRENRPGRRGSVSSSGKEKQLSFEKGRKSTVVSKLVGNVVQTLKETDSKPKDICVKTEENDAKSGTKVKDESSKSKKEKAANSAKTMPKLNAKPPVVSITNKFAALLETNEIDLIADSFSLDVFCWLRVDRRPGGFTFKTSALFKAEWLHVAVTMDVKDRLKCLDKLSGLFFAVKS</sequence>
<feature type="region of interest" description="Disordered" evidence="2">
    <location>
        <begin position="273"/>
        <end position="421"/>
    </location>
</feature>
<reference evidence="4 5" key="2">
    <citation type="submission" date="2018-10" db="EMBL/GenBank/DDBJ databases">
        <authorList>
            <consortium name="Pathogen Informatics"/>
        </authorList>
    </citation>
    <scope>NUCLEOTIDE SEQUENCE [LARGE SCALE GENOMIC DNA]</scope>
</reference>
<reference evidence="6" key="1">
    <citation type="submission" date="2017-02" db="UniProtKB">
        <authorList>
            <consortium name="WormBaseParasite"/>
        </authorList>
    </citation>
    <scope>IDENTIFICATION</scope>
</reference>
<feature type="region of interest" description="Disordered" evidence="2">
    <location>
        <begin position="485"/>
        <end position="552"/>
    </location>
</feature>
<evidence type="ECO:0000256" key="2">
    <source>
        <dbReference type="SAM" id="MobiDB-lite"/>
    </source>
</evidence>
<dbReference type="InterPro" id="IPR000504">
    <property type="entry name" value="RRM_dom"/>
</dbReference>
<feature type="compositionally biased region" description="Polar residues" evidence="2">
    <location>
        <begin position="318"/>
        <end position="334"/>
    </location>
</feature>
<dbReference type="InterPro" id="IPR012677">
    <property type="entry name" value="Nucleotide-bd_a/b_plait_sf"/>
</dbReference>
<dbReference type="Gene3D" id="3.30.70.330">
    <property type="match status" value="1"/>
</dbReference>
<evidence type="ECO:0000313" key="5">
    <source>
        <dbReference type="Proteomes" id="UP000274131"/>
    </source>
</evidence>
<evidence type="ECO:0000259" key="3">
    <source>
        <dbReference type="PROSITE" id="PS50102"/>
    </source>
</evidence>
<dbReference type="SUPFAM" id="SSF54928">
    <property type="entry name" value="RNA-binding domain, RBD"/>
    <property type="match status" value="1"/>
</dbReference>
<dbReference type="PROSITE" id="PS50102">
    <property type="entry name" value="RRM"/>
    <property type="match status" value="1"/>
</dbReference>
<dbReference type="STRING" id="51028.A0A0N4V3F4"/>
<dbReference type="SMART" id="SM00360">
    <property type="entry name" value="RRM"/>
    <property type="match status" value="1"/>
</dbReference>
<organism evidence="6">
    <name type="scientific">Enterobius vermicularis</name>
    <name type="common">Human pinworm</name>
    <dbReference type="NCBI Taxonomy" id="51028"/>
    <lineage>
        <taxon>Eukaryota</taxon>
        <taxon>Metazoa</taxon>
        <taxon>Ecdysozoa</taxon>
        <taxon>Nematoda</taxon>
        <taxon>Chromadorea</taxon>
        <taxon>Rhabditida</taxon>
        <taxon>Spirurina</taxon>
        <taxon>Oxyuridomorpha</taxon>
        <taxon>Oxyuroidea</taxon>
        <taxon>Oxyuridae</taxon>
        <taxon>Enterobius</taxon>
    </lineage>
</organism>
<dbReference type="Pfam" id="PF00076">
    <property type="entry name" value="RRM_1"/>
    <property type="match status" value="1"/>
</dbReference>
<evidence type="ECO:0000256" key="1">
    <source>
        <dbReference type="PROSITE-ProRule" id="PRU00176"/>
    </source>
</evidence>
<dbReference type="GO" id="GO:0003723">
    <property type="term" value="F:RNA binding"/>
    <property type="evidence" value="ECO:0007669"/>
    <property type="project" value="UniProtKB-UniRule"/>
</dbReference>
<keyword evidence="5" id="KW-1185">Reference proteome</keyword>
<dbReference type="InterPro" id="IPR035979">
    <property type="entry name" value="RBD_domain_sf"/>
</dbReference>
<name>A0A0N4V3F4_ENTVE</name>
<dbReference type="OrthoDB" id="48651at2759"/>
<dbReference type="EMBL" id="UXUI01007814">
    <property type="protein sequence ID" value="VDD89537.1"/>
    <property type="molecule type" value="Genomic_DNA"/>
</dbReference>
<protein>
    <submittedName>
        <fullName evidence="6">RRM domain-containing protein</fullName>
    </submittedName>
</protein>
<accession>A0A0N4V3F4</accession>
<evidence type="ECO:0000313" key="6">
    <source>
        <dbReference type="WBParaSite" id="EVEC_0000458001-mRNA-1"/>
    </source>
</evidence>
<feature type="compositionally biased region" description="Basic and acidic residues" evidence="2">
    <location>
        <begin position="536"/>
        <end position="552"/>
    </location>
</feature>
<feature type="compositionally biased region" description="Basic and acidic residues" evidence="2">
    <location>
        <begin position="629"/>
        <end position="654"/>
    </location>
</feature>
<dbReference type="AlphaFoldDB" id="A0A0N4V3F4"/>
<feature type="compositionally biased region" description="Basic and acidic residues" evidence="2">
    <location>
        <begin position="590"/>
        <end position="601"/>
    </location>
</feature>
<gene>
    <name evidence="4" type="ORF">EVEC_LOCUS4288</name>
</gene>
<feature type="domain" description="RRM" evidence="3">
    <location>
        <begin position="118"/>
        <end position="195"/>
    </location>
</feature>
<feature type="region of interest" description="Disordered" evidence="2">
    <location>
        <begin position="566"/>
        <end position="601"/>
    </location>
</feature>
<dbReference type="WBParaSite" id="EVEC_0000458001-mRNA-1">
    <property type="protein sequence ID" value="EVEC_0000458001-mRNA-1"/>
    <property type="gene ID" value="EVEC_0000458001"/>
</dbReference>
<feature type="compositionally biased region" description="Basic and acidic residues" evidence="2">
    <location>
        <begin position="377"/>
        <end position="394"/>
    </location>
</feature>
<evidence type="ECO:0000313" key="4">
    <source>
        <dbReference type="EMBL" id="VDD89537.1"/>
    </source>
</evidence>